<sequence>MRPLLHWSQLVLFPALASRCSRWPGVVLQLLQRSTFPLYTMASQPEGDPNDASDMLAAALEQMDDIIAEVKAKKSRIYEGAGLYFCFNHL</sequence>
<gene>
    <name evidence="2" type="ORF">BSL78_19845</name>
</gene>
<accession>A0A2G8K5P6</accession>
<dbReference type="AlphaFoldDB" id="A0A2G8K5P6"/>
<dbReference type="Proteomes" id="UP000230750">
    <property type="component" value="Unassembled WGS sequence"/>
</dbReference>
<evidence type="ECO:0000313" key="2">
    <source>
        <dbReference type="EMBL" id="PIK43302.1"/>
    </source>
</evidence>
<reference evidence="2 3" key="1">
    <citation type="journal article" date="2017" name="PLoS Biol.">
        <title>The sea cucumber genome provides insights into morphological evolution and visceral regeneration.</title>
        <authorList>
            <person name="Zhang X."/>
            <person name="Sun L."/>
            <person name="Yuan J."/>
            <person name="Sun Y."/>
            <person name="Gao Y."/>
            <person name="Zhang L."/>
            <person name="Li S."/>
            <person name="Dai H."/>
            <person name="Hamel J.F."/>
            <person name="Liu C."/>
            <person name="Yu Y."/>
            <person name="Liu S."/>
            <person name="Lin W."/>
            <person name="Guo K."/>
            <person name="Jin S."/>
            <person name="Xu P."/>
            <person name="Storey K.B."/>
            <person name="Huan P."/>
            <person name="Zhang T."/>
            <person name="Zhou Y."/>
            <person name="Zhang J."/>
            <person name="Lin C."/>
            <person name="Li X."/>
            <person name="Xing L."/>
            <person name="Huo D."/>
            <person name="Sun M."/>
            <person name="Wang L."/>
            <person name="Mercier A."/>
            <person name="Li F."/>
            <person name="Yang H."/>
            <person name="Xiang J."/>
        </authorList>
    </citation>
    <scope>NUCLEOTIDE SEQUENCE [LARGE SCALE GENOMIC DNA]</scope>
    <source>
        <strain evidence="2">Shaxun</strain>
        <tissue evidence="2">Muscle</tissue>
    </source>
</reference>
<protein>
    <submittedName>
        <fullName evidence="2">Uncharacterized protein</fullName>
    </submittedName>
</protein>
<keyword evidence="3" id="KW-1185">Reference proteome</keyword>
<proteinExistence type="predicted"/>
<organism evidence="2 3">
    <name type="scientific">Stichopus japonicus</name>
    <name type="common">Sea cucumber</name>
    <dbReference type="NCBI Taxonomy" id="307972"/>
    <lineage>
        <taxon>Eukaryota</taxon>
        <taxon>Metazoa</taxon>
        <taxon>Echinodermata</taxon>
        <taxon>Eleutherozoa</taxon>
        <taxon>Echinozoa</taxon>
        <taxon>Holothuroidea</taxon>
        <taxon>Aspidochirotacea</taxon>
        <taxon>Aspidochirotida</taxon>
        <taxon>Stichopodidae</taxon>
        <taxon>Apostichopus</taxon>
    </lineage>
</organism>
<evidence type="ECO:0000256" key="1">
    <source>
        <dbReference type="SAM" id="SignalP"/>
    </source>
</evidence>
<comment type="caution">
    <text evidence="2">The sequence shown here is derived from an EMBL/GenBank/DDBJ whole genome shotgun (WGS) entry which is preliminary data.</text>
</comment>
<evidence type="ECO:0000313" key="3">
    <source>
        <dbReference type="Proteomes" id="UP000230750"/>
    </source>
</evidence>
<dbReference type="EMBL" id="MRZV01000861">
    <property type="protein sequence ID" value="PIK43302.1"/>
    <property type="molecule type" value="Genomic_DNA"/>
</dbReference>
<feature type="chain" id="PRO_5013943311" evidence="1">
    <location>
        <begin position="23"/>
        <end position="90"/>
    </location>
</feature>
<name>A0A2G8K5P6_STIJA</name>
<feature type="signal peptide" evidence="1">
    <location>
        <begin position="1"/>
        <end position="22"/>
    </location>
</feature>
<keyword evidence="1" id="KW-0732">Signal</keyword>